<gene>
    <name evidence="1" type="ORF">GCM10009067_11770</name>
</gene>
<dbReference type="AlphaFoldDB" id="A0A830EXH9"/>
<sequence length="78" mass="8632">MNWSRNSGYSSARSRPVVASEERLCEADSVTTDVTNQSAGCEALLPSVPVSVSWTEKRGLDLPEVFVKRRLRDTEFVG</sequence>
<organism evidence="1 2">
    <name type="scientific">Haloarcula sebkhae</name>
    <dbReference type="NCBI Taxonomy" id="932660"/>
    <lineage>
        <taxon>Archaea</taxon>
        <taxon>Methanobacteriati</taxon>
        <taxon>Methanobacteriota</taxon>
        <taxon>Stenosarchaea group</taxon>
        <taxon>Halobacteria</taxon>
        <taxon>Halobacteriales</taxon>
        <taxon>Haloarculaceae</taxon>
        <taxon>Haloarcula</taxon>
    </lineage>
</organism>
<accession>A0A830EXH9</accession>
<evidence type="ECO:0000313" key="1">
    <source>
        <dbReference type="EMBL" id="GGK61053.1"/>
    </source>
</evidence>
<evidence type="ECO:0000313" key="2">
    <source>
        <dbReference type="Proteomes" id="UP000614221"/>
    </source>
</evidence>
<dbReference type="Proteomes" id="UP000614221">
    <property type="component" value="Unassembled WGS sequence"/>
</dbReference>
<protein>
    <submittedName>
        <fullName evidence="1">Uncharacterized protein</fullName>
    </submittedName>
</protein>
<reference evidence="1" key="1">
    <citation type="journal article" date="2014" name="Int. J. Syst. Evol. Microbiol.">
        <title>Complete genome sequence of Corynebacterium casei LMG S-19264T (=DSM 44701T), isolated from a smear-ripened cheese.</title>
        <authorList>
            <consortium name="US DOE Joint Genome Institute (JGI-PGF)"/>
            <person name="Walter F."/>
            <person name="Albersmeier A."/>
            <person name="Kalinowski J."/>
            <person name="Ruckert C."/>
        </authorList>
    </citation>
    <scope>NUCLEOTIDE SEQUENCE</scope>
    <source>
        <strain evidence="1">JCM 19018</strain>
    </source>
</reference>
<name>A0A830EXH9_9EURY</name>
<proteinExistence type="predicted"/>
<reference evidence="1" key="2">
    <citation type="submission" date="2020-09" db="EMBL/GenBank/DDBJ databases">
        <authorList>
            <person name="Sun Q."/>
            <person name="Ohkuma M."/>
        </authorList>
    </citation>
    <scope>NUCLEOTIDE SEQUENCE</scope>
    <source>
        <strain evidence="1">JCM 19018</strain>
    </source>
</reference>
<dbReference type="EMBL" id="BMPD01000002">
    <property type="protein sequence ID" value="GGK61053.1"/>
    <property type="molecule type" value="Genomic_DNA"/>
</dbReference>
<comment type="caution">
    <text evidence="1">The sequence shown here is derived from an EMBL/GenBank/DDBJ whole genome shotgun (WGS) entry which is preliminary data.</text>
</comment>